<dbReference type="Proteomes" id="UP000268007">
    <property type="component" value="Unassembled WGS sequence"/>
</dbReference>
<dbReference type="AlphaFoldDB" id="A0A495J4R0"/>
<organism evidence="1 2">
    <name type="scientific">Mucilaginibacter gracilis</name>
    <dbReference type="NCBI Taxonomy" id="423350"/>
    <lineage>
        <taxon>Bacteria</taxon>
        <taxon>Pseudomonadati</taxon>
        <taxon>Bacteroidota</taxon>
        <taxon>Sphingobacteriia</taxon>
        <taxon>Sphingobacteriales</taxon>
        <taxon>Sphingobacteriaceae</taxon>
        <taxon>Mucilaginibacter</taxon>
    </lineage>
</organism>
<reference evidence="1 2" key="1">
    <citation type="submission" date="2018-10" db="EMBL/GenBank/DDBJ databases">
        <title>Genomic Encyclopedia of Archaeal and Bacterial Type Strains, Phase II (KMG-II): from individual species to whole genera.</title>
        <authorList>
            <person name="Goeker M."/>
        </authorList>
    </citation>
    <scope>NUCLEOTIDE SEQUENCE [LARGE SCALE GENOMIC DNA]</scope>
    <source>
        <strain evidence="1 2">DSM 18602</strain>
    </source>
</reference>
<evidence type="ECO:0000313" key="1">
    <source>
        <dbReference type="EMBL" id="RKR82969.1"/>
    </source>
</evidence>
<evidence type="ECO:0000313" key="2">
    <source>
        <dbReference type="Proteomes" id="UP000268007"/>
    </source>
</evidence>
<sequence>MKKHFPLLFIALTVFILNSCKKNDSSNPQYKIGDVAFGGIIFYLDADNSHGLVCSISDQSTNVTFSDAVVNPWPYWGINRNFLDSTIERGGASTDTILNKYGTSGNIAASCRNYRGGGHNDWYLPTIDELRQLYKNRTYVSQLSTGVYWSSTSFGYSNVPYTVRVLNFNTGQAITYFTQMNSGYNSSISWWSPLPTANTRAVRKF</sequence>
<accession>A0A495J4R0</accession>
<protein>
    <submittedName>
        <fullName evidence="1">Uncharacterized protein DUF1566</fullName>
    </submittedName>
</protein>
<proteinExistence type="predicted"/>
<dbReference type="EMBL" id="RBKU01000001">
    <property type="protein sequence ID" value="RKR82969.1"/>
    <property type="molecule type" value="Genomic_DNA"/>
</dbReference>
<dbReference type="OrthoDB" id="9765957at2"/>
<gene>
    <name evidence="1" type="ORF">BDD43_3168</name>
</gene>
<keyword evidence="2" id="KW-1185">Reference proteome</keyword>
<name>A0A495J4R0_9SPHI</name>
<comment type="caution">
    <text evidence="1">The sequence shown here is derived from an EMBL/GenBank/DDBJ whole genome shotgun (WGS) entry which is preliminary data.</text>
</comment>
<dbReference type="RefSeq" id="WP_121198512.1">
    <property type="nucleotide sequence ID" value="NZ_RBKU01000001.1"/>
</dbReference>